<dbReference type="PANTHER" id="PTHR24189">
    <property type="entry name" value="MYOTROPHIN"/>
    <property type="match status" value="1"/>
</dbReference>
<dbReference type="EMBL" id="MNBE01000773">
    <property type="protein sequence ID" value="OKO89628.1"/>
    <property type="molecule type" value="Genomic_DNA"/>
</dbReference>
<evidence type="ECO:0000313" key="5">
    <source>
        <dbReference type="Proteomes" id="UP000186955"/>
    </source>
</evidence>
<dbReference type="InterPro" id="IPR050745">
    <property type="entry name" value="Multifunctional_regulatory"/>
</dbReference>
<reference evidence="4 5" key="1">
    <citation type="submission" date="2016-10" db="EMBL/GenBank/DDBJ databases">
        <title>Genome sequence of the ascomycete fungus Penicillium subrubescens.</title>
        <authorList>
            <person name="De Vries R.P."/>
            <person name="Peng M."/>
            <person name="Dilokpimol A."/>
            <person name="Hilden K."/>
            <person name="Makela M.R."/>
            <person name="Grigoriev I."/>
            <person name="Riley R."/>
            <person name="Granchi Z."/>
        </authorList>
    </citation>
    <scope>NUCLEOTIDE SEQUENCE [LARGE SCALE GENOMIC DNA]</scope>
    <source>
        <strain evidence="4 5">CBS 132785</strain>
    </source>
</reference>
<dbReference type="Proteomes" id="UP000186955">
    <property type="component" value="Unassembled WGS sequence"/>
</dbReference>
<keyword evidence="1" id="KW-0677">Repeat</keyword>
<evidence type="ECO:0000313" key="4">
    <source>
        <dbReference type="EMBL" id="OKO89628.1"/>
    </source>
</evidence>
<sequence>MGGEHGYEVTPRYALKAGASPSAVYYEDWKPMALACVHGHDAVVRLLLEHGEWDQTPLNIAADRGHLSTVKLLVENGCEIDTQEPSRFTPFHKAVKQGHIDVVRYLLQMGAACDSAARWFYTRLCGAVSSGHLGIIEFLLDHGANPRPKVRVTVDHGGTSRGLEVYKLTILPLDRAAEDGHQAVAEKFRAAMDLESLIAAGNSGDFDQWVLFLPCAACGWEDLLRLLLKRGCGANVASSTIAFALLLQEDPEQDTHYAKPSALCLAAQRGHLPVVELLLQHNIGQSEKRKGSRWGRNLALEISAGHIRVVRALLDHEANPNYRRPYSSPIIFSASRPPEILQLLLDRGADPFVTREMGRLESHLQSAQMG</sequence>
<evidence type="ECO:0000256" key="3">
    <source>
        <dbReference type="PROSITE-ProRule" id="PRU00023"/>
    </source>
</evidence>
<dbReference type="Pfam" id="PF12796">
    <property type="entry name" value="Ank_2"/>
    <property type="match status" value="2"/>
</dbReference>
<dbReference type="PROSITE" id="PS50088">
    <property type="entry name" value="ANK_REPEAT"/>
    <property type="match status" value="2"/>
</dbReference>
<gene>
    <name evidence="4" type="ORF">PENSUB_13694</name>
</gene>
<accession>A0A1Q5SNQ0</accession>
<comment type="caution">
    <text evidence="4">The sequence shown here is derived from an EMBL/GenBank/DDBJ whole genome shotgun (WGS) entry which is preliminary data.</text>
</comment>
<dbReference type="STRING" id="1316194.A0A1Q5SNQ0"/>
<proteinExistence type="predicted"/>
<name>A0A1Q5SNQ0_9EURO</name>
<keyword evidence="2 3" id="KW-0040">ANK repeat</keyword>
<feature type="repeat" description="ANK" evidence="3">
    <location>
        <begin position="86"/>
        <end position="118"/>
    </location>
</feature>
<protein>
    <submittedName>
        <fullName evidence="4">Ankyrin-1</fullName>
    </submittedName>
</protein>
<evidence type="ECO:0000256" key="2">
    <source>
        <dbReference type="ARBA" id="ARBA00023043"/>
    </source>
</evidence>
<evidence type="ECO:0000256" key="1">
    <source>
        <dbReference type="ARBA" id="ARBA00022737"/>
    </source>
</evidence>
<feature type="repeat" description="ANK" evidence="3">
    <location>
        <begin position="53"/>
        <end position="85"/>
    </location>
</feature>
<dbReference type="PANTHER" id="PTHR24189:SF50">
    <property type="entry name" value="ANKYRIN REPEAT AND SOCS BOX PROTEIN 2"/>
    <property type="match status" value="1"/>
</dbReference>
<keyword evidence="5" id="KW-1185">Reference proteome</keyword>
<dbReference type="SMART" id="SM00248">
    <property type="entry name" value="ANK"/>
    <property type="match status" value="7"/>
</dbReference>
<dbReference type="SUPFAM" id="SSF48403">
    <property type="entry name" value="Ankyrin repeat"/>
    <property type="match status" value="1"/>
</dbReference>
<dbReference type="InterPro" id="IPR036770">
    <property type="entry name" value="Ankyrin_rpt-contain_sf"/>
</dbReference>
<dbReference type="PROSITE" id="PS50297">
    <property type="entry name" value="ANK_REP_REGION"/>
    <property type="match status" value="2"/>
</dbReference>
<organism evidence="4 5">
    <name type="scientific">Penicillium subrubescens</name>
    <dbReference type="NCBI Taxonomy" id="1316194"/>
    <lineage>
        <taxon>Eukaryota</taxon>
        <taxon>Fungi</taxon>
        <taxon>Dikarya</taxon>
        <taxon>Ascomycota</taxon>
        <taxon>Pezizomycotina</taxon>
        <taxon>Eurotiomycetes</taxon>
        <taxon>Eurotiomycetidae</taxon>
        <taxon>Eurotiales</taxon>
        <taxon>Aspergillaceae</taxon>
        <taxon>Penicillium</taxon>
    </lineage>
</organism>
<dbReference type="Gene3D" id="1.25.40.20">
    <property type="entry name" value="Ankyrin repeat-containing domain"/>
    <property type="match status" value="3"/>
</dbReference>
<dbReference type="InterPro" id="IPR002110">
    <property type="entry name" value="Ankyrin_rpt"/>
</dbReference>
<dbReference type="AlphaFoldDB" id="A0A1Q5SNQ0"/>